<dbReference type="EnsemblMetazoa" id="CapteT195684">
    <property type="protein sequence ID" value="CapteP195684"/>
    <property type="gene ID" value="CapteG195684"/>
</dbReference>
<reference evidence="2" key="2">
    <citation type="journal article" date="2013" name="Nature">
        <title>Insights into bilaterian evolution from three spiralian genomes.</title>
        <authorList>
            <person name="Simakov O."/>
            <person name="Marletaz F."/>
            <person name="Cho S.J."/>
            <person name="Edsinger-Gonzales E."/>
            <person name="Havlak P."/>
            <person name="Hellsten U."/>
            <person name="Kuo D.H."/>
            <person name="Larsson T."/>
            <person name="Lv J."/>
            <person name="Arendt D."/>
            <person name="Savage R."/>
            <person name="Osoegawa K."/>
            <person name="de Jong P."/>
            <person name="Grimwood J."/>
            <person name="Chapman J.A."/>
            <person name="Shapiro H."/>
            <person name="Aerts A."/>
            <person name="Otillar R.P."/>
            <person name="Terry A.Y."/>
            <person name="Boore J.L."/>
            <person name="Grigoriev I.V."/>
            <person name="Lindberg D.R."/>
            <person name="Seaver E.C."/>
            <person name="Weisblat D.A."/>
            <person name="Putnam N.H."/>
            <person name="Rokhsar D.S."/>
        </authorList>
    </citation>
    <scope>NUCLEOTIDE SEQUENCE</scope>
    <source>
        <strain evidence="2">I ESC-2004</strain>
    </source>
</reference>
<dbReference type="HOGENOM" id="CLU_1130009_0_0_1"/>
<dbReference type="AlphaFoldDB" id="X1ZVD7"/>
<reference evidence="1" key="3">
    <citation type="submission" date="2015-06" db="UniProtKB">
        <authorList>
            <consortium name="EnsemblMetazoa"/>
        </authorList>
    </citation>
    <scope>IDENTIFICATION</scope>
</reference>
<protein>
    <submittedName>
        <fullName evidence="1">Uncharacterized protein</fullName>
    </submittedName>
</protein>
<name>X1ZVD7_CAPTE</name>
<evidence type="ECO:0000313" key="2">
    <source>
        <dbReference type="Proteomes" id="UP000014760"/>
    </source>
</evidence>
<dbReference type="OMA" id="MAHGPAL"/>
<proteinExistence type="predicted"/>
<accession>X1ZVD7</accession>
<dbReference type="EMBL" id="AMQN01000468">
    <property type="status" value="NOT_ANNOTATED_CDS"/>
    <property type="molecule type" value="Genomic_DNA"/>
</dbReference>
<dbReference type="Proteomes" id="UP000014760">
    <property type="component" value="Unassembled WGS sequence"/>
</dbReference>
<organism evidence="1 2">
    <name type="scientific">Capitella teleta</name>
    <name type="common">Polychaete worm</name>
    <dbReference type="NCBI Taxonomy" id="283909"/>
    <lineage>
        <taxon>Eukaryota</taxon>
        <taxon>Metazoa</taxon>
        <taxon>Spiralia</taxon>
        <taxon>Lophotrochozoa</taxon>
        <taxon>Annelida</taxon>
        <taxon>Polychaeta</taxon>
        <taxon>Sedentaria</taxon>
        <taxon>Scolecida</taxon>
        <taxon>Capitellidae</taxon>
        <taxon>Capitella</taxon>
    </lineage>
</organism>
<keyword evidence="2" id="KW-1185">Reference proteome</keyword>
<dbReference type="OrthoDB" id="10138937at2759"/>
<reference evidence="2" key="1">
    <citation type="submission" date="2012-12" db="EMBL/GenBank/DDBJ databases">
        <authorList>
            <person name="Hellsten U."/>
            <person name="Grimwood J."/>
            <person name="Chapman J.A."/>
            <person name="Shapiro H."/>
            <person name="Aerts A."/>
            <person name="Otillar R.P."/>
            <person name="Terry A.Y."/>
            <person name="Boore J.L."/>
            <person name="Simakov O."/>
            <person name="Marletaz F."/>
            <person name="Cho S.-J."/>
            <person name="Edsinger-Gonzales E."/>
            <person name="Havlak P."/>
            <person name="Kuo D.-H."/>
            <person name="Larsson T."/>
            <person name="Lv J."/>
            <person name="Arendt D."/>
            <person name="Savage R."/>
            <person name="Osoegawa K."/>
            <person name="de Jong P."/>
            <person name="Lindberg D.R."/>
            <person name="Seaver E.C."/>
            <person name="Weisblat D.A."/>
            <person name="Putnam N.H."/>
            <person name="Grigoriev I.V."/>
            <person name="Rokhsar D.S."/>
        </authorList>
    </citation>
    <scope>NUCLEOTIDE SEQUENCE</scope>
    <source>
        <strain evidence="2">I ESC-2004</strain>
    </source>
</reference>
<evidence type="ECO:0000313" key="1">
    <source>
        <dbReference type="EnsemblMetazoa" id="CapteP195684"/>
    </source>
</evidence>
<sequence>MDAVNDGLHVVVFLRRSCSMLVTLLLISISDILGDWCSQDTGYHTVTDNSGIPHNAYISATRDGSIWIRVGLDGKAQDWMYTHENKITTKVTLMPPETIDMIEALGYTDFCVLTDLQMDLHTYAGWHPSYVKAYYPRDRLTKLMILRKNPESQPCQVNTTLSLTSDGQALTCSGGQAHTCGYRHLPDKSQVTSNIFLEYIQLDPQGDGHKLCNSTAGAINSYTLFGSYYHVYVKMAKCKPPRGAKD</sequence>